<evidence type="ECO:0000256" key="8">
    <source>
        <dbReference type="ARBA" id="ARBA00023157"/>
    </source>
</evidence>
<evidence type="ECO:0000313" key="14">
    <source>
        <dbReference type="EMBL" id="KPM06984.1"/>
    </source>
</evidence>
<feature type="binding site" evidence="12">
    <location>
        <position position="250"/>
    </location>
    <ligand>
        <name>Zn(2+)</name>
        <dbReference type="ChEBI" id="CHEBI:29105"/>
        <label>2</label>
    </ligand>
</feature>
<feature type="binding site" evidence="12">
    <location>
        <position position="392"/>
    </location>
    <ligand>
        <name>Zn(2+)</name>
        <dbReference type="ChEBI" id="CHEBI:29105"/>
        <label>1</label>
    </ligand>
</feature>
<feature type="binding site" evidence="12">
    <location>
        <position position="138"/>
    </location>
    <ligand>
        <name>Zn(2+)</name>
        <dbReference type="ChEBI" id="CHEBI:29105"/>
        <label>1</label>
    </ligand>
</feature>
<keyword evidence="9" id="KW-0325">Glycoprotein</keyword>
<comment type="catalytic activity">
    <reaction evidence="10">
        <text>a sphingomyelin + H2O = phosphocholine + an N-acylsphing-4-enine + H(+)</text>
        <dbReference type="Rhea" id="RHEA:19253"/>
        <dbReference type="ChEBI" id="CHEBI:15377"/>
        <dbReference type="ChEBI" id="CHEBI:15378"/>
        <dbReference type="ChEBI" id="CHEBI:17636"/>
        <dbReference type="ChEBI" id="CHEBI:52639"/>
        <dbReference type="ChEBI" id="CHEBI:295975"/>
        <dbReference type="EC" id="3.1.4.12"/>
    </reaction>
    <physiologicalReaction direction="left-to-right" evidence="10">
        <dbReference type="Rhea" id="RHEA:19254"/>
    </physiologicalReaction>
</comment>
<keyword evidence="3" id="KW-0964">Secreted</keyword>
<name>A0A132A7R7_SARSC</name>
<dbReference type="GO" id="GO:0016020">
    <property type="term" value="C:membrane"/>
    <property type="evidence" value="ECO:0007669"/>
    <property type="project" value="GOC"/>
</dbReference>
<organism evidence="14 15">
    <name type="scientific">Sarcoptes scabiei</name>
    <name type="common">Itch mite</name>
    <name type="synonym">Acarus scabiei</name>
    <dbReference type="NCBI Taxonomy" id="52283"/>
    <lineage>
        <taxon>Eukaryota</taxon>
        <taxon>Metazoa</taxon>
        <taxon>Ecdysozoa</taxon>
        <taxon>Arthropoda</taxon>
        <taxon>Chelicerata</taxon>
        <taxon>Arachnida</taxon>
        <taxon>Acari</taxon>
        <taxon>Acariformes</taxon>
        <taxon>Sarcoptiformes</taxon>
        <taxon>Astigmata</taxon>
        <taxon>Psoroptidia</taxon>
        <taxon>Sarcoptoidea</taxon>
        <taxon>Sarcoptidae</taxon>
        <taxon>Sarcoptinae</taxon>
        <taxon>Sarcoptes</taxon>
    </lineage>
</organism>
<feature type="binding site" evidence="12">
    <location>
        <position position="390"/>
    </location>
    <ligand>
        <name>Zn(2+)</name>
        <dbReference type="ChEBI" id="CHEBI:29105"/>
        <label>2</label>
    </ligand>
</feature>
<dbReference type="InterPro" id="IPR008139">
    <property type="entry name" value="SaposinB_dom"/>
</dbReference>
<dbReference type="PANTHER" id="PTHR10340:SF34">
    <property type="entry name" value="SPHINGOMYELIN PHOSPHODIESTERASE"/>
    <property type="match status" value="1"/>
</dbReference>
<keyword evidence="11" id="KW-0326">Glycosidase</keyword>
<dbReference type="GO" id="GO:0004767">
    <property type="term" value="F:sphingomyelin phosphodiesterase activity"/>
    <property type="evidence" value="ECO:0007669"/>
    <property type="project" value="UniProtKB-UniRule"/>
</dbReference>
<feature type="disulfide bond" evidence="13">
    <location>
        <begin position="151"/>
        <end position="156"/>
    </location>
</feature>
<feature type="binding site" evidence="12">
    <location>
        <position position="136"/>
    </location>
    <ligand>
        <name>Zn(2+)</name>
        <dbReference type="ChEBI" id="CHEBI:29105"/>
        <label>1</label>
    </ligand>
</feature>
<comment type="similarity">
    <text evidence="2 11">Belongs to the acid sphingomyelinase family.</text>
</comment>
<evidence type="ECO:0000256" key="2">
    <source>
        <dbReference type="ARBA" id="ARBA00008234"/>
    </source>
</evidence>
<evidence type="ECO:0000256" key="12">
    <source>
        <dbReference type="PIRSR" id="PIRSR000948-1"/>
    </source>
</evidence>
<dbReference type="EMBL" id="JXLN01011215">
    <property type="protein sequence ID" value="KPM06984.1"/>
    <property type="molecule type" value="Genomic_DNA"/>
</dbReference>
<evidence type="ECO:0000256" key="10">
    <source>
        <dbReference type="ARBA" id="ARBA00047268"/>
    </source>
</evidence>
<dbReference type="Pfam" id="PF00149">
    <property type="entry name" value="Metallophos"/>
    <property type="match status" value="1"/>
</dbReference>
<proteinExistence type="inferred from homology"/>
<dbReference type="GO" id="GO:0046872">
    <property type="term" value="F:metal ion binding"/>
    <property type="evidence" value="ECO:0007669"/>
    <property type="project" value="UniProtKB-KW"/>
</dbReference>
<feature type="disulfide bond" evidence="13">
    <location>
        <begin position="316"/>
        <end position="364"/>
    </location>
</feature>
<dbReference type="PANTHER" id="PTHR10340">
    <property type="entry name" value="SPHINGOMYELIN PHOSPHODIESTERASE"/>
    <property type="match status" value="1"/>
</dbReference>
<feature type="binding site" evidence="12">
    <location>
        <position position="209"/>
    </location>
    <ligand>
        <name>Zn(2+)</name>
        <dbReference type="ChEBI" id="CHEBI:29105"/>
        <label>2</label>
    </ligand>
</feature>
<protein>
    <recommendedName>
        <fullName evidence="11">Sphingomyelin phosphodiesterase</fullName>
        <ecNumber evidence="11">3.1.4.12</ecNumber>
    </recommendedName>
</protein>
<dbReference type="VEuPathDB" id="VectorBase:SSCA000824"/>
<evidence type="ECO:0000256" key="13">
    <source>
        <dbReference type="PIRSR" id="PIRSR000948-2"/>
    </source>
</evidence>
<accession>A0A132A7R7</accession>
<dbReference type="Pfam" id="PF19272">
    <property type="entry name" value="ASMase_C"/>
    <property type="match status" value="1"/>
</dbReference>
<keyword evidence="8 13" id="KW-1015">Disulfide bond</keyword>
<dbReference type="GO" id="GO:0006685">
    <property type="term" value="P:sphingomyelin catabolic process"/>
    <property type="evidence" value="ECO:0007669"/>
    <property type="project" value="UniProtKB-UniRule"/>
</dbReference>
<dbReference type="GO" id="GO:0046513">
    <property type="term" value="P:ceramide biosynthetic process"/>
    <property type="evidence" value="ECO:0007669"/>
    <property type="project" value="UniProtKB-ARBA"/>
</dbReference>
<evidence type="ECO:0000256" key="7">
    <source>
        <dbReference type="ARBA" id="ARBA00022833"/>
    </source>
</evidence>
<dbReference type="SUPFAM" id="SSF56300">
    <property type="entry name" value="Metallo-dependent phosphatases"/>
    <property type="match status" value="1"/>
</dbReference>
<feature type="disulfide bond" evidence="13">
    <location>
        <begin position="37"/>
        <end position="47"/>
    </location>
</feature>
<comment type="function">
    <text evidence="11">Converts sphingomyelin to ceramide.</text>
</comment>
<dbReference type="Proteomes" id="UP000616769">
    <property type="component" value="Unassembled WGS sequence"/>
</dbReference>
<comment type="subcellular location">
    <subcellularLocation>
        <location evidence="1">Secreted</location>
    </subcellularLocation>
</comment>
<feature type="disulfide bond" evidence="13">
    <location>
        <begin position="10"/>
        <end position="81"/>
    </location>
</feature>
<dbReference type="Gene3D" id="3.60.21.10">
    <property type="match status" value="1"/>
</dbReference>
<dbReference type="CDD" id="cd00842">
    <property type="entry name" value="MPP_ASMase"/>
    <property type="match status" value="1"/>
</dbReference>
<dbReference type="InterPro" id="IPR004843">
    <property type="entry name" value="Calcineurin-like_PHP"/>
</dbReference>
<evidence type="ECO:0000256" key="4">
    <source>
        <dbReference type="ARBA" id="ARBA00022723"/>
    </source>
</evidence>
<evidence type="ECO:0000256" key="5">
    <source>
        <dbReference type="ARBA" id="ARBA00022729"/>
    </source>
</evidence>
<keyword evidence="7 12" id="KW-0862">Zinc</keyword>
<gene>
    <name evidence="14" type="ORF">QR98_0054660</name>
</gene>
<keyword evidence="6 11" id="KW-0378">Hydrolase</keyword>
<dbReference type="PROSITE" id="PS50015">
    <property type="entry name" value="SAP_B"/>
    <property type="match status" value="1"/>
</dbReference>
<comment type="caution">
    <text evidence="14">The sequence shown here is derived from an EMBL/GenBank/DDBJ whole genome shotgun (WGS) entry which is preliminary data.</text>
</comment>
<dbReference type="InterPro" id="IPR045473">
    <property type="entry name" value="ASM_C"/>
</dbReference>
<dbReference type="GO" id="GO:0016798">
    <property type="term" value="F:hydrolase activity, acting on glycosyl bonds"/>
    <property type="evidence" value="ECO:0007669"/>
    <property type="project" value="UniProtKB-KW"/>
</dbReference>
<keyword evidence="4 12" id="KW-0479">Metal-binding</keyword>
<evidence type="ECO:0000256" key="1">
    <source>
        <dbReference type="ARBA" id="ARBA00004613"/>
    </source>
</evidence>
<feature type="binding site" evidence="12">
    <location>
        <position position="209"/>
    </location>
    <ligand>
        <name>Zn(2+)</name>
        <dbReference type="ChEBI" id="CHEBI:29105"/>
        <label>1</label>
    </ligand>
</feature>
<keyword evidence="5" id="KW-0732">Signal</keyword>
<feature type="disulfide bond" evidence="13">
    <location>
        <begin position="13"/>
        <end position="73"/>
    </location>
</feature>
<sequence length="537" mass="62897">MPVNASWFTCQLCSAAISLMRLYPSIATVQTVFNQICSIGYEEYDVCNGLSELFGEEIIYILTRSNLVPSEICGLVIASNCMTPKHDYPYGEKWFTKLLPIDRSISDALKALELEQLDSLEQKPQNLSPSILHLSDIHLDRFYEANSSAACKEPLCCRRTSRKSKYSHPAGLWGSFDNCDSVLRTIESLLMTISKKFSDKYRYVLLTGDYLPHDIWNTSREEVITTTRLFNKLVRKYFPSDKIIIPVIGNHEGHPVDQFCPKNLNEQYSTQWLYEELLEQWKDWIPIEYHNIFRKYGYYSRTIDTVRFVVLNTNYCARLNFWNILRYHDQGDMLEWLQKELQNATLSKQSVFIVGHIVPDDDSCYLHWVLAYRNILQIYHPIIRGQFFGHTHYDEFRIFYSSRLEPISMAYLAPSVTTYLNVNPAFRFYQTDPKTFELLDHQTYFFDVNNSTLGNDLDVEGRPKQQPLWQYEYSARDAYGLQSLQPLAWHNFTMKAMNNETLLRLYYKHIGRFSDEQVAKTSMASMVHTLHQVFVQV</sequence>
<evidence type="ECO:0000256" key="6">
    <source>
        <dbReference type="ARBA" id="ARBA00022801"/>
    </source>
</evidence>
<comment type="cofactor">
    <cofactor evidence="12">
        <name>Zn(2+)</name>
        <dbReference type="ChEBI" id="CHEBI:29105"/>
    </cofactor>
    <text evidence="12">Binds 2 Zn(2+) ions per subunit.</text>
</comment>
<evidence type="ECO:0000256" key="9">
    <source>
        <dbReference type="ARBA" id="ARBA00023180"/>
    </source>
</evidence>
<dbReference type="GO" id="GO:0005615">
    <property type="term" value="C:extracellular space"/>
    <property type="evidence" value="ECO:0007669"/>
    <property type="project" value="TreeGrafter"/>
</dbReference>
<dbReference type="InterPro" id="IPR029052">
    <property type="entry name" value="Metallo-depent_PP-like"/>
</dbReference>
<dbReference type="PIRSF" id="PIRSF000948">
    <property type="entry name" value="Sphingomy_PDE"/>
    <property type="match status" value="1"/>
</dbReference>
<dbReference type="OrthoDB" id="282973at2759"/>
<dbReference type="EC" id="3.1.4.12" evidence="11"/>
<evidence type="ECO:0000313" key="15">
    <source>
        <dbReference type="Proteomes" id="UP000616769"/>
    </source>
</evidence>
<feature type="binding site" evidence="12">
    <location>
        <position position="356"/>
    </location>
    <ligand>
        <name>Zn(2+)</name>
        <dbReference type="ChEBI" id="CHEBI:29105"/>
        <label>2</label>
    </ligand>
</feature>
<evidence type="ECO:0000256" key="11">
    <source>
        <dbReference type="PIRNR" id="PIRNR000948"/>
    </source>
</evidence>
<dbReference type="InterPro" id="IPR041805">
    <property type="entry name" value="ASMase/PPN1_MPP"/>
</dbReference>
<reference evidence="14 15" key="1">
    <citation type="journal article" date="2015" name="Parasit. Vectors">
        <title>Draft genome of the scabies mite.</title>
        <authorList>
            <person name="Rider S.D.Jr."/>
            <person name="Morgan M.S."/>
            <person name="Arlian L.G."/>
        </authorList>
    </citation>
    <scope>NUCLEOTIDE SEQUENCE [LARGE SCALE GENOMIC DNA]</scope>
    <source>
        <strain evidence="14">Arlian Lab</strain>
    </source>
</reference>
<evidence type="ECO:0000256" key="3">
    <source>
        <dbReference type="ARBA" id="ARBA00022525"/>
    </source>
</evidence>
<dbReference type="AlphaFoldDB" id="A0A132A7R7"/>
<dbReference type="InterPro" id="IPR011160">
    <property type="entry name" value="Sphingomy_PDE"/>
</dbReference>
<feature type="disulfide bond" evidence="13">
    <location>
        <begin position="157"/>
        <end position="179"/>
    </location>
</feature>